<evidence type="ECO:0000313" key="2">
    <source>
        <dbReference type="Proteomes" id="UP000011864"/>
    </source>
</evidence>
<protein>
    <submittedName>
        <fullName evidence="1">Uncharacterized protein</fullName>
    </submittedName>
</protein>
<sequence>MDYGKEYQKNYRAEDVITDPKGKSANISGLIFNSLKSENC</sequence>
<organism evidence="1 2">
    <name type="scientific">Paraglaciecola psychrophila 170</name>
    <dbReference type="NCBI Taxonomy" id="1129794"/>
    <lineage>
        <taxon>Bacteria</taxon>
        <taxon>Pseudomonadati</taxon>
        <taxon>Pseudomonadota</taxon>
        <taxon>Gammaproteobacteria</taxon>
        <taxon>Alteromonadales</taxon>
        <taxon>Alteromonadaceae</taxon>
        <taxon>Paraglaciecola</taxon>
    </lineage>
</organism>
<gene>
    <name evidence="1" type="ORF">C427_5443</name>
</gene>
<keyword evidence="2" id="KW-1185">Reference proteome</keyword>
<dbReference type="PATRIC" id="fig|1129794.4.peg.5424"/>
<evidence type="ECO:0000313" key="1">
    <source>
        <dbReference type="EMBL" id="AGH47540.1"/>
    </source>
</evidence>
<reference evidence="1 2" key="1">
    <citation type="journal article" date="2013" name="Genome Announc.">
        <title>Complete Genome Sequence of Glaciecola psychrophila Strain 170T.</title>
        <authorList>
            <person name="Yin J."/>
            <person name="Chen J."/>
            <person name="Liu G."/>
            <person name="Yu Y."/>
            <person name="Song L."/>
            <person name="Wang X."/>
            <person name="Qu X."/>
        </authorList>
    </citation>
    <scope>NUCLEOTIDE SEQUENCE [LARGE SCALE GENOMIC DNA]</scope>
    <source>
        <strain evidence="1 2">170</strain>
    </source>
</reference>
<accession>K6Z4J3</accession>
<proteinExistence type="predicted"/>
<name>K6Z4J3_9ALTE</name>
<dbReference type="KEGG" id="gps:C427_5443"/>
<dbReference type="EMBL" id="CP003837">
    <property type="protein sequence ID" value="AGH47540.1"/>
    <property type="molecule type" value="Genomic_DNA"/>
</dbReference>
<dbReference type="HOGENOM" id="CLU_3293791_0_0_6"/>
<dbReference type="Proteomes" id="UP000011864">
    <property type="component" value="Chromosome"/>
</dbReference>
<dbReference type="AlphaFoldDB" id="K6Z4J3"/>